<dbReference type="RefSeq" id="WP_184133052.1">
    <property type="nucleotide sequence ID" value="NZ_JACHKT010000009.1"/>
</dbReference>
<gene>
    <name evidence="2" type="ORF">HNP25_001642</name>
</gene>
<dbReference type="PANTHER" id="PTHR36417:SF2">
    <property type="entry name" value="SELENOPROTEIN DOMAIN PROTEIN (AFU_ORTHOLOGUE AFUA_1G05220)"/>
    <property type="match status" value="1"/>
</dbReference>
<dbReference type="EMBL" id="JACHKT010000009">
    <property type="protein sequence ID" value="MBB6002990.1"/>
    <property type="molecule type" value="Genomic_DNA"/>
</dbReference>
<dbReference type="Pfam" id="PF10262">
    <property type="entry name" value="Rdx"/>
    <property type="match status" value="1"/>
</dbReference>
<keyword evidence="1" id="KW-0676">Redox-active center</keyword>
<accession>A0A841ERV3</accession>
<organism evidence="2 3">
    <name type="scientific">Arcicella rosea</name>
    <dbReference type="NCBI Taxonomy" id="502909"/>
    <lineage>
        <taxon>Bacteria</taxon>
        <taxon>Pseudomonadati</taxon>
        <taxon>Bacteroidota</taxon>
        <taxon>Cytophagia</taxon>
        <taxon>Cytophagales</taxon>
        <taxon>Flectobacillaceae</taxon>
        <taxon>Arcicella</taxon>
    </lineage>
</organism>
<evidence type="ECO:0000313" key="3">
    <source>
        <dbReference type="Proteomes" id="UP000524404"/>
    </source>
</evidence>
<proteinExistence type="predicted"/>
<keyword evidence="3" id="KW-1185">Reference proteome</keyword>
<sequence length="94" mass="10971">MKPKITIEYCPKCNWLMRSAWMAQELLTTFVEELGEVSLRPSEVSGRFQVFLENEVIFDRKREGHFPEAKELKQIVRDLVCPEKSLGHSDKKST</sequence>
<protein>
    <submittedName>
        <fullName evidence="2">Selenoprotein W-related protein</fullName>
    </submittedName>
</protein>
<evidence type="ECO:0000256" key="1">
    <source>
        <dbReference type="ARBA" id="ARBA00023284"/>
    </source>
</evidence>
<dbReference type="InterPro" id="IPR011893">
    <property type="entry name" value="Selenoprotein_Rdx-typ"/>
</dbReference>
<dbReference type="InterPro" id="IPR036249">
    <property type="entry name" value="Thioredoxin-like_sf"/>
</dbReference>
<name>A0A841ERV3_9BACT</name>
<reference evidence="2 3" key="1">
    <citation type="submission" date="2020-08" db="EMBL/GenBank/DDBJ databases">
        <title>Functional genomics of gut bacteria from endangered species of beetles.</title>
        <authorList>
            <person name="Carlos-Shanley C."/>
        </authorList>
    </citation>
    <scope>NUCLEOTIDE SEQUENCE [LARGE SCALE GENOMIC DNA]</scope>
    <source>
        <strain evidence="2 3">S00070</strain>
    </source>
</reference>
<evidence type="ECO:0000313" key="2">
    <source>
        <dbReference type="EMBL" id="MBB6002990.1"/>
    </source>
</evidence>
<dbReference type="SUPFAM" id="SSF52833">
    <property type="entry name" value="Thioredoxin-like"/>
    <property type="match status" value="1"/>
</dbReference>
<comment type="caution">
    <text evidence="2">The sequence shown here is derived from an EMBL/GenBank/DDBJ whole genome shotgun (WGS) entry which is preliminary data.</text>
</comment>
<dbReference type="PANTHER" id="PTHR36417">
    <property type="entry name" value="SELENOPROTEIN DOMAIN PROTEIN (AFU_ORTHOLOGUE AFUA_1G05220)"/>
    <property type="match status" value="1"/>
</dbReference>
<dbReference type="Gene3D" id="3.40.30.10">
    <property type="entry name" value="Glutaredoxin"/>
    <property type="match status" value="1"/>
</dbReference>
<dbReference type="Proteomes" id="UP000524404">
    <property type="component" value="Unassembled WGS sequence"/>
</dbReference>
<dbReference type="NCBIfam" id="TIGR02174">
    <property type="entry name" value="CXXU_selWTH"/>
    <property type="match status" value="1"/>
</dbReference>
<dbReference type="AlphaFoldDB" id="A0A841ERV3"/>